<organism evidence="2 3">
    <name type="scientific">Pirellulimonas nuda</name>
    <dbReference type="NCBI Taxonomy" id="2528009"/>
    <lineage>
        <taxon>Bacteria</taxon>
        <taxon>Pseudomonadati</taxon>
        <taxon>Planctomycetota</taxon>
        <taxon>Planctomycetia</taxon>
        <taxon>Pirellulales</taxon>
        <taxon>Lacipirellulaceae</taxon>
        <taxon>Pirellulimonas</taxon>
    </lineage>
</organism>
<evidence type="ECO:0000256" key="1">
    <source>
        <dbReference type="SAM" id="SignalP"/>
    </source>
</evidence>
<dbReference type="KEGG" id="pnd:Pla175_48140"/>
<feature type="chain" id="PRO_5022155626" evidence="1">
    <location>
        <begin position="23"/>
        <end position="295"/>
    </location>
</feature>
<dbReference type="AlphaFoldDB" id="A0A518DIY1"/>
<gene>
    <name evidence="2" type="ORF">Pla175_48140</name>
</gene>
<feature type="signal peptide" evidence="1">
    <location>
        <begin position="1"/>
        <end position="22"/>
    </location>
</feature>
<dbReference type="Proteomes" id="UP000317429">
    <property type="component" value="Chromosome"/>
</dbReference>
<accession>A0A518DIY1</accession>
<evidence type="ECO:0000313" key="2">
    <source>
        <dbReference type="EMBL" id="QDU91392.1"/>
    </source>
</evidence>
<dbReference type="EMBL" id="CP036291">
    <property type="protein sequence ID" value="QDU91392.1"/>
    <property type="molecule type" value="Genomic_DNA"/>
</dbReference>
<name>A0A518DIY1_9BACT</name>
<dbReference type="Gene3D" id="2.50.20.10">
    <property type="entry name" value="Lipoprotein localisation LolA/LolB/LppX"/>
    <property type="match status" value="1"/>
</dbReference>
<keyword evidence="1" id="KW-0732">Signal</keyword>
<sequence precursor="true">MEATARRATILCTLLLTAPALAQAQAPQAGAPFQLNTIEQAYLDQVLDKWEQESSKVTTFQCPFDLHVYNIYSPAPDKAYKYESGKISYQKPDKGSFQVEKQQVWQWDPRTPGDTSSPTGKYVESKADALGQHWVCDGEAMYEYKHDDKKLVVRTIPPEMRGQGIVDGPLPFIFGAPAAKLKERYWMRIDPRAPEGMVRLVAVPKTQRDAANYRSVEVMLDRQKLMPTAIQINVPDGSRETYVFDVSQMTVNSRVTQLWNQLFAKPSTPWGWTRVEDDAAAAPPAQAQVPQTAPR</sequence>
<dbReference type="RefSeq" id="WP_145291453.1">
    <property type="nucleotide sequence ID" value="NZ_CP036291.1"/>
</dbReference>
<evidence type="ECO:0000313" key="3">
    <source>
        <dbReference type="Proteomes" id="UP000317429"/>
    </source>
</evidence>
<proteinExistence type="predicted"/>
<keyword evidence="3" id="KW-1185">Reference proteome</keyword>
<dbReference type="OrthoDB" id="243478at2"/>
<reference evidence="2 3" key="1">
    <citation type="submission" date="2019-02" db="EMBL/GenBank/DDBJ databases">
        <title>Deep-cultivation of Planctomycetes and their phenomic and genomic characterization uncovers novel biology.</title>
        <authorList>
            <person name="Wiegand S."/>
            <person name="Jogler M."/>
            <person name="Boedeker C."/>
            <person name="Pinto D."/>
            <person name="Vollmers J."/>
            <person name="Rivas-Marin E."/>
            <person name="Kohn T."/>
            <person name="Peeters S.H."/>
            <person name="Heuer A."/>
            <person name="Rast P."/>
            <person name="Oberbeckmann S."/>
            <person name="Bunk B."/>
            <person name="Jeske O."/>
            <person name="Meyerdierks A."/>
            <person name="Storesund J.E."/>
            <person name="Kallscheuer N."/>
            <person name="Luecker S."/>
            <person name="Lage O.M."/>
            <person name="Pohl T."/>
            <person name="Merkel B.J."/>
            <person name="Hornburger P."/>
            <person name="Mueller R.-W."/>
            <person name="Bruemmer F."/>
            <person name="Labrenz M."/>
            <person name="Spormann A.M."/>
            <person name="Op den Camp H."/>
            <person name="Overmann J."/>
            <person name="Amann R."/>
            <person name="Jetten M.S.M."/>
            <person name="Mascher T."/>
            <person name="Medema M.H."/>
            <person name="Devos D.P."/>
            <person name="Kaster A.-K."/>
            <person name="Ovreas L."/>
            <person name="Rohde M."/>
            <person name="Galperin M.Y."/>
            <person name="Jogler C."/>
        </authorList>
    </citation>
    <scope>NUCLEOTIDE SEQUENCE [LARGE SCALE GENOMIC DNA]</scope>
    <source>
        <strain evidence="2 3">Pla175</strain>
    </source>
</reference>
<protein>
    <submittedName>
        <fullName evidence="2">Uncharacterized protein</fullName>
    </submittedName>
</protein>